<keyword evidence="6" id="KW-1185">Reference proteome</keyword>
<evidence type="ECO:0000256" key="1">
    <source>
        <dbReference type="ARBA" id="ARBA00006787"/>
    </source>
</evidence>
<evidence type="ECO:0000256" key="3">
    <source>
        <dbReference type="ARBA" id="ARBA00023004"/>
    </source>
</evidence>
<reference evidence="5" key="1">
    <citation type="submission" date="2020-06" db="EMBL/GenBank/DDBJ databases">
        <title>Draft genome of Bugula neritina, a colonial animal packing powerful symbionts and potential medicines.</title>
        <authorList>
            <person name="Rayko M."/>
        </authorList>
    </citation>
    <scope>NUCLEOTIDE SEQUENCE [LARGE SCALE GENOMIC DNA]</scope>
    <source>
        <strain evidence="5">Kwan_BN1</strain>
    </source>
</reference>
<dbReference type="Proteomes" id="UP000593567">
    <property type="component" value="Unassembled WGS sequence"/>
</dbReference>
<feature type="binding site" evidence="4">
    <location>
        <position position="198"/>
    </location>
    <ligand>
        <name>Fe cation</name>
        <dbReference type="ChEBI" id="CHEBI:24875"/>
        <note>catalytic</note>
    </ligand>
</feature>
<feature type="binding site" evidence="4">
    <location>
        <position position="445"/>
    </location>
    <ligand>
        <name>Fe cation</name>
        <dbReference type="ChEBI" id="CHEBI:24875"/>
        <note>catalytic</note>
    </ligand>
</feature>
<sequence>MKFKSWFQLPPKGDNVNINVFKYGDFLVACTDSPVFQTVTQDLNTVGSVDLTEVISLTLATAHPHFGENDSIYISGSSFKGRPNHHIVRIPPYSAVAGTDDPRESLAKAEIICSIPSRSIFNPSYSHSFGMTENYFIYCETTVSLSLIKTVGKVLSGAAVNDAFSYDPQEMAVFHIISRATGEVLPTKYQIPGLFFFHTINSYEDENHIVLDLCSFSDFQTADLFTQPIELFKNNEWKRKKHWSTYKHYPLRLVFPLSIPQTSPSNSNLVKLKDTTCTAYRNPSSDLLIDVTSERLLPEGEKWRRLLNHLFLFFFLVASDNHGTRITANSDTGSEDRIDIPQINYAKCNGRKYRYFYGTGLILGKVDVVTKSSLRWRGSASQYPSEPVFVPHPDATLEDDGVVLASVCDVDPSKRDFLLVLDGKTFQELARAYVPEKVRVPYSIHGSYYSI</sequence>
<feature type="binding site" evidence="4">
    <location>
        <position position="127"/>
    </location>
    <ligand>
        <name>Fe cation</name>
        <dbReference type="ChEBI" id="CHEBI:24875"/>
        <note>catalytic</note>
    </ligand>
</feature>
<name>A0A7J7KC83_BUGNE</name>
<dbReference type="PANTHER" id="PTHR10543:SF132">
    <property type="entry name" value="BETA,BETA-CAROTENE 15,15'-DIOXYGENASE"/>
    <property type="match status" value="1"/>
</dbReference>
<evidence type="ECO:0000313" key="5">
    <source>
        <dbReference type="EMBL" id="KAF6035554.1"/>
    </source>
</evidence>
<keyword evidence="3 4" id="KW-0408">Iron</keyword>
<evidence type="ECO:0000256" key="4">
    <source>
        <dbReference type="PIRSR" id="PIRSR604294-1"/>
    </source>
</evidence>
<dbReference type="GO" id="GO:0016121">
    <property type="term" value="P:carotene catabolic process"/>
    <property type="evidence" value="ECO:0007669"/>
    <property type="project" value="TreeGrafter"/>
</dbReference>
<dbReference type="PANTHER" id="PTHR10543">
    <property type="entry name" value="BETA-CAROTENE DIOXYGENASE"/>
    <property type="match status" value="1"/>
</dbReference>
<comment type="caution">
    <text evidence="5">The sequence shown here is derived from an EMBL/GenBank/DDBJ whole genome shotgun (WGS) entry which is preliminary data.</text>
</comment>
<dbReference type="GO" id="GO:0042574">
    <property type="term" value="P:retinal metabolic process"/>
    <property type="evidence" value="ECO:0007669"/>
    <property type="project" value="TreeGrafter"/>
</dbReference>
<feature type="binding site" evidence="4">
    <location>
        <position position="63"/>
    </location>
    <ligand>
        <name>Fe cation</name>
        <dbReference type="ChEBI" id="CHEBI:24875"/>
        <note>catalytic</note>
    </ligand>
</feature>
<dbReference type="GO" id="GO:0046872">
    <property type="term" value="F:metal ion binding"/>
    <property type="evidence" value="ECO:0007669"/>
    <property type="project" value="UniProtKB-KW"/>
</dbReference>
<dbReference type="OrthoDB" id="407010at2759"/>
<organism evidence="5 6">
    <name type="scientific">Bugula neritina</name>
    <name type="common">Brown bryozoan</name>
    <name type="synonym">Sertularia neritina</name>
    <dbReference type="NCBI Taxonomy" id="10212"/>
    <lineage>
        <taxon>Eukaryota</taxon>
        <taxon>Metazoa</taxon>
        <taxon>Spiralia</taxon>
        <taxon>Lophotrochozoa</taxon>
        <taxon>Bryozoa</taxon>
        <taxon>Gymnolaemata</taxon>
        <taxon>Cheilostomatida</taxon>
        <taxon>Flustrina</taxon>
        <taxon>Buguloidea</taxon>
        <taxon>Bugulidae</taxon>
        <taxon>Bugula</taxon>
    </lineage>
</organism>
<evidence type="ECO:0000313" key="6">
    <source>
        <dbReference type="Proteomes" id="UP000593567"/>
    </source>
</evidence>
<comment type="cofactor">
    <cofactor evidence="4">
        <name>Fe(2+)</name>
        <dbReference type="ChEBI" id="CHEBI:29033"/>
    </cofactor>
    <text evidence="4">Binds 1 Fe(2+) ion per subunit.</text>
</comment>
<protein>
    <submittedName>
        <fullName evidence="5">BCO2</fullName>
    </submittedName>
</protein>
<evidence type="ECO:0000256" key="2">
    <source>
        <dbReference type="ARBA" id="ARBA00022723"/>
    </source>
</evidence>
<keyword evidence="2 4" id="KW-0479">Metal-binding</keyword>
<dbReference type="GO" id="GO:0010436">
    <property type="term" value="F:carotenoid dioxygenase activity"/>
    <property type="evidence" value="ECO:0007669"/>
    <property type="project" value="TreeGrafter"/>
</dbReference>
<accession>A0A7J7KC83</accession>
<dbReference type="AlphaFoldDB" id="A0A7J7KC83"/>
<dbReference type="Pfam" id="PF03055">
    <property type="entry name" value="RPE65"/>
    <property type="match status" value="1"/>
</dbReference>
<dbReference type="EMBL" id="VXIV02000862">
    <property type="protein sequence ID" value="KAF6035554.1"/>
    <property type="molecule type" value="Genomic_DNA"/>
</dbReference>
<comment type="similarity">
    <text evidence="1">Belongs to the carotenoid oxygenase family.</text>
</comment>
<proteinExistence type="inferred from homology"/>
<dbReference type="InterPro" id="IPR004294">
    <property type="entry name" value="Carotenoid_Oase"/>
</dbReference>
<gene>
    <name evidence="5" type="ORF">EB796_006137</name>
</gene>
<dbReference type="GO" id="GO:0003834">
    <property type="term" value="F:beta-carotene 15,15'-dioxygenase activity"/>
    <property type="evidence" value="ECO:0007669"/>
    <property type="project" value="TreeGrafter"/>
</dbReference>